<organism evidence="12 13">
    <name type="scientific">Gymnopilus dilepis</name>
    <dbReference type="NCBI Taxonomy" id="231916"/>
    <lineage>
        <taxon>Eukaryota</taxon>
        <taxon>Fungi</taxon>
        <taxon>Dikarya</taxon>
        <taxon>Basidiomycota</taxon>
        <taxon>Agaricomycotina</taxon>
        <taxon>Agaricomycetes</taxon>
        <taxon>Agaricomycetidae</taxon>
        <taxon>Agaricales</taxon>
        <taxon>Agaricineae</taxon>
        <taxon>Hymenogastraceae</taxon>
        <taxon>Gymnopilus</taxon>
    </lineage>
</organism>
<evidence type="ECO:0000256" key="6">
    <source>
        <dbReference type="ARBA" id="ARBA00023136"/>
    </source>
</evidence>
<dbReference type="GO" id="GO:0005886">
    <property type="term" value="C:plasma membrane"/>
    <property type="evidence" value="ECO:0007669"/>
    <property type="project" value="TreeGrafter"/>
</dbReference>
<keyword evidence="8" id="KW-0961">Cell wall biogenesis/degradation</keyword>
<gene>
    <name evidence="12" type="ORF">CVT26_016039</name>
</gene>
<feature type="compositionally biased region" description="Polar residues" evidence="9">
    <location>
        <begin position="7"/>
        <end position="47"/>
    </location>
</feature>
<feature type="region of interest" description="Disordered" evidence="9">
    <location>
        <begin position="1"/>
        <end position="72"/>
    </location>
</feature>
<evidence type="ECO:0000256" key="8">
    <source>
        <dbReference type="ARBA" id="ARBA00023316"/>
    </source>
</evidence>
<dbReference type="FunFam" id="2.60.120.200:FF:000135">
    <property type="entry name" value="Related to KRE6-glucan synthase subunit"/>
    <property type="match status" value="1"/>
</dbReference>
<feature type="region of interest" description="Disordered" evidence="9">
    <location>
        <begin position="398"/>
        <end position="425"/>
    </location>
</feature>
<protein>
    <recommendedName>
        <fullName evidence="11">GH16 domain-containing protein</fullName>
    </recommendedName>
</protein>
<dbReference type="PANTHER" id="PTHR31361">
    <property type="entry name" value="BETA-GLUCAN SYNTHESIS-ASSOCIATED PROTEIN KRE6-RELATED"/>
    <property type="match status" value="1"/>
</dbReference>
<evidence type="ECO:0000256" key="3">
    <source>
        <dbReference type="ARBA" id="ARBA00022692"/>
    </source>
</evidence>
<keyword evidence="3 10" id="KW-0812">Transmembrane</keyword>
<dbReference type="Proteomes" id="UP000284706">
    <property type="component" value="Unassembled WGS sequence"/>
</dbReference>
<evidence type="ECO:0000256" key="10">
    <source>
        <dbReference type="SAM" id="Phobius"/>
    </source>
</evidence>
<dbReference type="InterPro" id="IPR005629">
    <property type="entry name" value="Skn1/Kre6/Sbg1"/>
</dbReference>
<feature type="compositionally biased region" description="Polar residues" evidence="9">
    <location>
        <begin position="107"/>
        <end position="123"/>
    </location>
</feature>
<proteinExistence type="inferred from homology"/>
<feature type="domain" description="GH16" evidence="11">
    <location>
        <begin position="228"/>
        <end position="612"/>
    </location>
</feature>
<dbReference type="InterPro" id="IPR013320">
    <property type="entry name" value="ConA-like_dom_sf"/>
</dbReference>
<evidence type="ECO:0000313" key="12">
    <source>
        <dbReference type="EMBL" id="PPR01138.1"/>
    </source>
</evidence>
<dbReference type="EMBL" id="NHYE01000963">
    <property type="protein sequence ID" value="PPR01138.1"/>
    <property type="molecule type" value="Genomic_DNA"/>
</dbReference>
<comment type="subcellular location">
    <subcellularLocation>
        <location evidence="1">Membrane</location>
        <topology evidence="1">Single-pass type II membrane protein</topology>
    </subcellularLocation>
</comment>
<dbReference type="SUPFAM" id="SSF49899">
    <property type="entry name" value="Concanavalin A-like lectins/glucanases"/>
    <property type="match status" value="1"/>
</dbReference>
<comment type="caution">
    <text evidence="12">The sequence shown here is derived from an EMBL/GenBank/DDBJ whole genome shotgun (WGS) entry which is preliminary data.</text>
</comment>
<keyword evidence="13" id="KW-1185">Reference proteome</keyword>
<evidence type="ECO:0000259" key="11">
    <source>
        <dbReference type="PROSITE" id="PS51762"/>
    </source>
</evidence>
<feature type="compositionally biased region" description="Low complexity" evidence="9">
    <location>
        <begin position="55"/>
        <end position="72"/>
    </location>
</feature>
<dbReference type="AlphaFoldDB" id="A0A409YDR1"/>
<evidence type="ECO:0000256" key="1">
    <source>
        <dbReference type="ARBA" id="ARBA00004606"/>
    </source>
</evidence>
<dbReference type="GO" id="GO:0006078">
    <property type="term" value="P:(1-&gt;6)-beta-D-glucan biosynthetic process"/>
    <property type="evidence" value="ECO:0007669"/>
    <property type="project" value="TreeGrafter"/>
</dbReference>
<comment type="similarity">
    <text evidence="2">Belongs to the SKN1/KRE6 family.</text>
</comment>
<evidence type="ECO:0000313" key="13">
    <source>
        <dbReference type="Proteomes" id="UP000284706"/>
    </source>
</evidence>
<evidence type="ECO:0000256" key="7">
    <source>
        <dbReference type="ARBA" id="ARBA00023180"/>
    </source>
</evidence>
<accession>A0A409YDR1</accession>
<evidence type="ECO:0000256" key="4">
    <source>
        <dbReference type="ARBA" id="ARBA00022968"/>
    </source>
</evidence>
<keyword evidence="4" id="KW-0735">Signal-anchor</keyword>
<evidence type="ECO:0000256" key="5">
    <source>
        <dbReference type="ARBA" id="ARBA00022989"/>
    </source>
</evidence>
<feature type="transmembrane region" description="Helical" evidence="10">
    <location>
        <begin position="180"/>
        <end position="203"/>
    </location>
</feature>
<dbReference type="PANTHER" id="PTHR31361:SF15">
    <property type="entry name" value="GH16 DOMAIN-CONTAINING PROTEIN"/>
    <property type="match status" value="1"/>
</dbReference>
<feature type="region of interest" description="Disordered" evidence="9">
    <location>
        <begin position="107"/>
        <end position="164"/>
    </location>
</feature>
<dbReference type="Gene3D" id="2.60.120.200">
    <property type="match status" value="2"/>
</dbReference>
<name>A0A409YDR1_9AGAR</name>
<keyword evidence="6 10" id="KW-0472">Membrane</keyword>
<keyword evidence="7" id="KW-0325">Glycoprotein</keyword>
<dbReference type="STRING" id="231916.A0A409YDR1"/>
<dbReference type="GO" id="GO:0005789">
    <property type="term" value="C:endoplasmic reticulum membrane"/>
    <property type="evidence" value="ECO:0007669"/>
    <property type="project" value="TreeGrafter"/>
</dbReference>
<reference evidence="12 13" key="1">
    <citation type="journal article" date="2018" name="Evol. Lett.">
        <title>Horizontal gene cluster transfer increased hallucinogenic mushroom diversity.</title>
        <authorList>
            <person name="Reynolds H.T."/>
            <person name="Vijayakumar V."/>
            <person name="Gluck-Thaler E."/>
            <person name="Korotkin H.B."/>
            <person name="Matheny P.B."/>
            <person name="Slot J.C."/>
        </authorList>
    </citation>
    <scope>NUCLEOTIDE SEQUENCE [LARGE SCALE GENOMIC DNA]</scope>
    <source>
        <strain evidence="12 13">SRW20</strain>
    </source>
</reference>
<keyword evidence="5 10" id="KW-1133">Transmembrane helix</keyword>
<dbReference type="FunCoup" id="A0A409YDR1">
    <property type="interactions" value="71"/>
</dbReference>
<dbReference type="Pfam" id="PF03935">
    <property type="entry name" value="SKN1_KRE6_Sbg1"/>
    <property type="match status" value="1"/>
</dbReference>
<dbReference type="InterPro" id="IPR000757">
    <property type="entry name" value="Beta-glucanase-like"/>
</dbReference>
<dbReference type="CDD" id="cd02180">
    <property type="entry name" value="GH16_fungal_KRE6_glucanase"/>
    <property type="match status" value="1"/>
</dbReference>
<dbReference type="OrthoDB" id="412647at2759"/>
<evidence type="ECO:0000256" key="2">
    <source>
        <dbReference type="ARBA" id="ARBA00010962"/>
    </source>
</evidence>
<evidence type="ECO:0000256" key="9">
    <source>
        <dbReference type="SAM" id="MobiDB-lite"/>
    </source>
</evidence>
<dbReference type="PROSITE" id="PS51762">
    <property type="entry name" value="GH16_2"/>
    <property type="match status" value="1"/>
</dbReference>
<dbReference type="InParanoid" id="A0A409YDR1"/>
<feature type="compositionally biased region" description="Pro residues" evidence="9">
    <location>
        <begin position="130"/>
        <end position="139"/>
    </location>
</feature>
<feature type="compositionally biased region" description="Basic and acidic residues" evidence="9">
    <location>
        <begin position="151"/>
        <end position="164"/>
    </location>
</feature>
<dbReference type="GO" id="GO:0015926">
    <property type="term" value="F:glucosidase activity"/>
    <property type="evidence" value="ECO:0007669"/>
    <property type="project" value="TreeGrafter"/>
</dbReference>
<sequence length="660" mass="72659">MSRPSRRSVQQPPTQYAVVPQQSPTRGNSYSSGSHYAYQQPQPTVSQVGGPRPVRSSSANSRNGRNSQQQQGRNAIAMGVATGNIGAGYGPYTYHPEQARETGVYTNTRFSTTPSENSVTTAPTREKARPPPQPQPVPVAPTTTTVPQYMWDRDPDLDDTLHNPDPRGDSSFTLFSLRGWINSSAIFILVLGLITLFMGYPLAYNYTHLPQRFVGYNVGGINASGQIPDLPGLPSLIDSETPKSAYTRVGSDGKLYNLVFSDEFNTDGRSFYPGDDPYWEAVDLHYWPTGDAEWYDPSAVTTANGKLVITMTEQRTHDLNFQSGMVTSWNKLCFTTGYIEVSVSMPGSPSAPGLWPAAWTLGNLGRAGYGATTEGMWPYSYDSCDVGTFPAQLYKNNTPAELATNGPNGGPQSSQPGQKLSACTCPGSDHPGPSVNVGRGVPEIDIFETQIDPFRMQGQVSQSFQCAPYNANFDWTNSTPATTLFSSETILNSYRGGPYQQAMSAVTYIDNSFYGGNDFAPYGFEWWSDPKNREDGYITWYSNGQKTWTATAASVGPDSDAGIQQRLISEEPMYVIFNLGLAASFQKPDFKHLTFPVQMFFDYIRIYQREGVKNGVTCDPPNRPTTNYINKHLDAYMNPNLTTWAQANNTFPRNSLFDGC</sequence>
<dbReference type="GO" id="GO:0031505">
    <property type="term" value="P:fungal-type cell wall organization"/>
    <property type="evidence" value="ECO:0007669"/>
    <property type="project" value="TreeGrafter"/>
</dbReference>